<feature type="domain" description="Helicase C-terminal" evidence="14">
    <location>
        <begin position="481"/>
        <end position="630"/>
    </location>
</feature>
<dbReference type="NCBIfam" id="TIGR00231">
    <property type="entry name" value="small_GTP"/>
    <property type="match status" value="1"/>
</dbReference>
<gene>
    <name evidence="16" type="ORF">N0F65_008979</name>
</gene>
<feature type="region of interest" description="Disordered" evidence="12">
    <location>
        <begin position="188"/>
        <end position="228"/>
    </location>
</feature>
<dbReference type="InterPro" id="IPR005225">
    <property type="entry name" value="Small_GTP-bd"/>
</dbReference>
<dbReference type="PROSITE" id="PS51194">
    <property type="entry name" value="HELICASE_CTER"/>
    <property type="match status" value="1"/>
</dbReference>
<dbReference type="InterPro" id="IPR027417">
    <property type="entry name" value="P-loop_NTPase"/>
</dbReference>
<comment type="similarity">
    <text evidence="1">Belongs to the small GTPase superfamily. Rab family.</text>
</comment>
<comment type="caution">
    <text evidence="16">The sequence shown here is derived from an EMBL/GenBank/DDBJ whole genome shotgun (WGS) entry which is preliminary data.</text>
</comment>
<dbReference type="InterPro" id="IPR001650">
    <property type="entry name" value="Helicase_C-like"/>
</dbReference>
<dbReference type="SMART" id="SM01178">
    <property type="entry name" value="DUF4217"/>
    <property type="match status" value="1"/>
</dbReference>
<reference evidence="16" key="1">
    <citation type="submission" date="2022-11" db="EMBL/GenBank/DDBJ databases">
        <authorList>
            <person name="Morgan W.R."/>
            <person name="Tartar A."/>
        </authorList>
    </citation>
    <scope>NUCLEOTIDE SEQUENCE</scope>
    <source>
        <strain evidence="16">ARSEF 373</strain>
    </source>
</reference>
<dbReference type="GO" id="GO:0016192">
    <property type="term" value="P:vesicle-mediated transport"/>
    <property type="evidence" value="ECO:0007669"/>
    <property type="project" value="InterPro"/>
</dbReference>
<dbReference type="GO" id="GO:0005802">
    <property type="term" value="C:trans-Golgi network"/>
    <property type="evidence" value="ECO:0007669"/>
    <property type="project" value="InterPro"/>
</dbReference>
<dbReference type="PROSITE" id="PS51195">
    <property type="entry name" value="Q_MOTIF"/>
    <property type="match status" value="1"/>
</dbReference>
<dbReference type="PROSITE" id="PS51192">
    <property type="entry name" value="HELICASE_ATP_BIND_1"/>
    <property type="match status" value="1"/>
</dbReference>
<feature type="compositionally biased region" description="Acidic residues" evidence="12">
    <location>
        <begin position="916"/>
        <end position="950"/>
    </location>
</feature>
<keyword evidence="6 11" id="KW-0694">RNA-binding</keyword>
<evidence type="ECO:0000259" key="13">
    <source>
        <dbReference type="PROSITE" id="PS51192"/>
    </source>
</evidence>
<keyword evidence="7" id="KW-0342">GTP-binding</keyword>
<evidence type="ECO:0000256" key="8">
    <source>
        <dbReference type="ARBA" id="ARBA00023288"/>
    </source>
</evidence>
<evidence type="ECO:0000259" key="14">
    <source>
        <dbReference type="PROSITE" id="PS51194"/>
    </source>
</evidence>
<dbReference type="PROSITE" id="PS51421">
    <property type="entry name" value="RAS"/>
    <property type="match status" value="1"/>
</dbReference>
<keyword evidence="4 11" id="KW-0347">Helicase</keyword>
<keyword evidence="9" id="KW-0636">Prenylation</keyword>
<evidence type="ECO:0000256" key="10">
    <source>
        <dbReference type="PROSITE-ProRule" id="PRU00552"/>
    </source>
</evidence>
<evidence type="ECO:0000259" key="15">
    <source>
        <dbReference type="PROSITE" id="PS51195"/>
    </source>
</evidence>
<dbReference type="Gene3D" id="3.40.50.300">
    <property type="entry name" value="P-loop containing nucleotide triphosphate hydrolases"/>
    <property type="match status" value="3"/>
</dbReference>
<evidence type="ECO:0000256" key="5">
    <source>
        <dbReference type="ARBA" id="ARBA00022840"/>
    </source>
</evidence>
<dbReference type="CDD" id="cd18787">
    <property type="entry name" value="SF2_C_DEAD"/>
    <property type="match status" value="1"/>
</dbReference>
<dbReference type="Pfam" id="PF13959">
    <property type="entry name" value="CTE_SPB4"/>
    <property type="match status" value="1"/>
</dbReference>
<feature type="compositionally biased region" description="Acidic residues" evidence="12">
    <location>
        <begin position="763"/>
        <end position="776"/>
    </location>
</feature>
<dbReference type="CDD" id="cd04107">
    <property type="entry name" value="Rab32_Rab38"/>
    <property type="match status" value="1"/>
</dbReference>
<keyword evidence="2 11" id="KW-0547">Nucleotide-binding</keyword>
<dbReference type="PROSITE" id="PS51417">
    <property type="entry name" value="ARF"/>
    <property type="match status" value="1"/>
</dbReference>
<dbReference type="GO" id="GO:0005524">
    <property type="term" value="F:ATP binding"/>
    <property type="evidence" value="ECO:0007669"/>
    <property type="project" value="UniProtKB-UniRule"/>
</dbReference>
<evidence type="ECO:0000313" key="16">
    <source>
        <dbReference type="EMBL" id="DAZ94115.1"/>
    </source>
</evidence>
<evidence type="ECO:0000256" key="1">
    <source>
        <dbReference type="ARBA" id="ARBA00006270"/>
    </source>
</evidence>
<dbReference type="SUPFAM" id="SSF52540">
    <property type="entry name" value="P-loop containing nucleoside triphosphate hydrolases"/>
    <property type="match status" value="3"/>
</dbReference>
<feature type="domain" description="DEAD-box RNA helicase Q" evidence="15">
    <location>
        <begin position="250"/>
        <end position="278"/>
    </location>
</feature>
<feature type="compositionally biased region" description="Polar residues" evidence="12">
    <location>
        <begin position="200"/>
        <end position="210"/>
    </location>
</feature>
<dbReference type="PROSITE" id="PS00039">
    <property type="entry name" value="DEAD_ATP_HELICASE"/>
    <property type="match status" value="1"/>
</dbReference>
<dbReference type="CDD" id="cd17941">
    <property type="entry name" value="DEADc_DDX10"/>
    <property type="match status" value="1"/>
</dbReference>
<feature type="domain" description="Helicase ATP-binding" evidence="13">
    <location>
        <begin position="281"/>
        <end position="455"/>
    </location>
</feature>
<dbReference type="Proteomes" id="UP001146120">
    <property type="component" value="Unassembled WGS sequence"/>
</dbReference>
<dbReference type="GO" id="GO:0003924">
    <property type="term" value="F:GTPase activity"/>
    <property type="evidence" value="ECO:0007669"/>
    <property type="project" value="InterPro"/>
</dbReference>
<dbReference type="InterPro" id="IPR025313">
    <property type="entry name" value="SPB4-like_CTE"/>
</dbReference>
<dbReference type="PANTHER" id="PTHR24031">
    <property type="entry name" value="RNA HELICASE"/>
    <property type="match status" value="1"/>
</dbReference>
<keyword evidence="8" id="KW-0449">Lipoprotein</keyword>
<keyword evidence="3 11" id="KW-0378">Hydrolase</keyword>
<dbReference type="GO" id="GO:0005525">
    <property type="term" value="F:GTP binding"/>
    <property type="evidence" value="ECO:0007669"/>
    <property type="project" value="UniProtKB-KW"/>
</dbReference>
<dbReference type="SMART" id="SM00174">
    <property type="entry name" value="RHO"/>
    <property type="match status" value="1"/>
</dbReference>
<evidence type="ECO:0000256" key="4">
    <source>
        <dbReference type="ARBA" id="ARBA00022806"/>
    </source>
</evidence>
<organism evidence="16 17">
    <name type="scientific">Lagenidium giganteum</name>
    <dbReference type="NCBI Taxonomy" id="4803"/>
    <lineage>
        <taxon>Eukaryota</taxon>
        <taxon>Sar</taxon>
        <taxon>Stramenopiles</taxon>
        <taxon>Oomycota</taxon>
        <taxon>Peronosporomycetes</taxon>
        <taxon>Pythiales</taxon>
        <taxon>Pythiaceae</taxon>
    </lineage>
</organism>
<sequence>MSDRRLNAAQDAVIKVLVLGDAATGKTSIIKRYVHDAFSEHHRTTIGVDFALKAVTVNGTTVRLQLWDIAGQEHFRALNRVYYKDALGALLVYDISRPETFESVVKWKKEIDTKVELPNNKPLPVILCGNKCDLTGDVDRSFLDAFCESNGFAGWFETSAKENKNIDDASKALVSAILEHRDIFERKAEPKRDTIRPSASEGQKQSSCMSNEAAVLREKATTREREEVAKLEERIANETPERGSQLQEVSSFSFLPLSEATRRGLRNCKFEKPTKIQIGAIPHALAGRDILAAAKTGSGKTLAFLIPMLEKLFRMRWGVEDGLGALVVSPTRELALQIFEVLRSVGKAHSFSAGLVIGGKNFKEEQYRLIRMNILVCTPGRLLQHMEQTPNFDASNLQLLVLDEADRILDMGFSAQLNSILSYLPVDRQTMLFSATQTKSIKDLAKLSLKEPEYIAVHEKSAQATPTGLQQTYVICDLDKKLDVLLSFIKSHLKQKTIVFLSTCRQVRFVHQVFCKLQPGIPLVALHGKYKQGKRVEIYYEFLNKPACVLFATDIAARGLDFPQVDWVLQLDCPEDTANYIHRVGRTARYNNQGKAFMCLVPSEAEGMKEALEEAKIPIKEIKINPQKTTSCRQKIASVVAADKEIKAVAQKAFMSYVRSVHLQPNKKIFRAAELPLEAFAQSYGLPGAPRMPFLAKLTADAEMDGEELREELRSKKNVNHKLQQLKEKIKAEKERKKLERQLAQMKKEKKETQKEVAVADTGSDEEDDEEDEDDGLMVVKRRHDWDKKDDNDDLVDIDAERKKKKQKKIRIDSSNAQNSKVVFDDEGNSVQPFEMLAAQVEDVESKFANVEERSSEYAAQVAARLRAKDAEDRRLEKERVRAKHQKKRMKKKGEKDASDDEDDDMGGPTLAMPSDAEDESEDENDSGDDSGSGEESGSDDDASDSADEDVMQKKMQARQAAESQEELALRLLQKKR</sequence>
<evidence type="ECO:0000256" key="12">
    <source>
        <dbReference type="SAM" id="MobiDB-lite"/>
    </source>
</evidence>
<dbReference type="EC" id="3.6.4.13" evidence="11"/>
<comment type="catalytic activity">
    <reaction evidence="11">
        <text>ATP + H2O = ADP + phosphate + H(+)</text>
        <dbReference type="Rhea" id="RHEA:13065"/>
        <dbReference type="ChEBI" id="CHEBI:15377"/>
        <dbReference type="ChEBI" id="CHEBI:15378"/>
        <dbReference type="ChEBI" id="CHEBI:30616"/>
        <dbReference type="ChEBI" id="CHEBI:43474"/>
        <dbReference type="ChEBI" id="CHEBI:456216"/>
        <dbReference type="EC" id="3.6.4.13"/>
    </reaction>
</comment>
<feature type="short sequence motif" description="Q motif" evidence="10">
    <location>
        <begin position="250"/>
        <end position="278"/>
    </location>
</feature>
<evidence type="ECO:0000256" key="2">
    <source>
        <dbReference type="ARBA" id="ARBA00022741"/>
    </source>
</evidence>
<dbReference type="SMART" id="SM00487">
    <property type="entry name" value="DEXDc"/>
    <property type="match status" value="1"/>
</dbReference>
<dbReference type="PROSITE" id="PS51419">
    <property type="entry name" value="RAB"/>
    <property type="match status" value="1"/>
</dbReference>
<dbReference type="GO" id="GO:0003723">
    <property type="term" value="F:RNA binding"/>
    <property type="evidence" value="ECO:0007669"/>
    <property type="project" value="UniProtKB-UniRule"/>
</dbReference>
<dbReference type="SMART" id="SM00490">
    <property type="entry name" value="HELICc"/>
    <property type="match status" value="1"/>
</dbReference>
<keyword evidence="17" id="KW-1185">Reference proteome</keyword>
<proteinExistence type="inferred from homology"/>
<feature type="compositionally biased region" description="Basic residues" evidence="12">
    <location>
        <begin position="881"/>
        <end position="893"/>
    </location>
</feature>
<dbReference type="AlphaFoldDB" id="A0AAV2YGA7"/>
<dbReference type="PROSITE" id="PS51420">
    <property type="entry name" value="RHO"/>
    <property type="match status" value="1"/>
</dbReference>
<protein>
    <recommendedName>
        <fullName evidence="11">ATP-dependent RNA helicase</fullName>
        <ecNumber evidence="11">3.6.4.13</ecNumber>
    </recommendedName>
</protein>
<dbReference type="SMART" id="SM00176">
    <property type="entry name" value="RAN"/>
    <property type="match status" value="1"/>
</dbReference>
<dbReference type="Pfam" id="PF00270">
    <property type="entry name" value="DEAD"/>
    <property type="match status" value="1"/>
</dbReference>
<feature type="compositionally biased region" description="Basic and acidic residues" evidence="12">
    <location>
        <begin position="867"/>
        <end position="880"/>
    </location>
</feature>
<dbReference type="EMBL" id="DAKRPA010000268">
    <property type="protein sequence ID" value="DAZ94115.1"/>
    <property type="molecule type" value="Genomic_DNA"/>
</dbReference>
<dbReference type="InterPro" id="IPR014001">
    <property type="entry name" value="Helicase_ATP-bd"/>
</dbReference>
<feature type="region of interest" description="Disordered" evidence="12">
    <location>
        <begin position="851"/>
        <end position="977"/>
    </location>
</feature>
<dbReference type="Pfam" id="PF00071">
    <property type="entry name" value="Ras"/>
    <property type="match status" value="1"/>
</dbReference>
<evidence type="ECO:0000256" key="9">
    <source>
        <dbReference type="ARBA" id="ARBA00023289"/>
    </source>
</evidence>
<accession>A0AAV2YGA7</accession>
<evidence type="ECO:0000313" key="17">
    <source>
        <dbReference type="Proteomes" id="UP001146120"/>
    </source>
</evidence>
<comment type="domain">
    <text evidence="11">The Q motif is unique to and characteristic of the DEAD box family of RNA helicases and controls ATP binding and hydrolysis.</text>
</comment>
<dbReference type="InterPro" id="IPR030697">
    <property type="entry name" value="Rab29/Rab38/Rab32"/>
</dbReference>
<dbReference type="InterPro" id="IPR014014">
    <property type="entry name" value="RNA_helicase_DEAD_Q_motif"/>
</dbReference>
<name>A0AAV2YGA7_9STRA</name>
<reference evidence="16" key="2">
    <citation type="journal article" date="2023" name="Microbiol Resour">
        <title>Decontamination and Annotation of the Draft Genome Sequence of the Oomycete Lagenidium giganteum ARSEF 373.</title>
        <authorList>
            <person name="Morgan W.R."/>
            <person name="Tartar A."/>
        </authorList>
    </citation>
    <scope>NUCLEOTIDE SEQUENCE</scope>
    <source>
        <strain evidence="16">ARSEF 373</strain>
    </source>
</reference>
<dbReference type="GO" id="GO:0031982">
    <property type="term" value="C:vesicle"/>
    <property type="evidence" value="ECO:0007669"/>
    <property type="project" value="InterPro"/>
</dbReference>
<dbReference type="InterPro" id="IPR001806">
    <property type="entry name" value="Small_GTPase"/>
</dbReference>
<dbReference type="InterPro" id="IPR011545">
    <property type="entry name" value="DEAD/DEAH_box_helicase_dom"/>
</dbReference>
<evidence type="ECO:0000256" key="6">
    <source>
        <dbReference type="ARBA" id="ARBA00022884"/>
    </source>
</evidence>
<evidence type="ECO:0000256" key="7">
    <source>
        <dbReference type="ARBA" id="ARBA00023134"/>
    </source>
</evidence>
<dbReference type="GO" id="GO:0003724">
    <property type="term" value="F:RNA helicase activity"/>
    <property type="evidence" value="ECO:0007669"/>
    <property type="project" value="UniProtKB-EC"/>
</dbReference>
<evidence type="ECO:0000256" key="11">
    <source>
        <dbReference type="RuleBase" id="RU365068"/>
    </source>
</evidence>
<dbReference type="SMART" id="SM00173">
    <property type="entry name" value="RAS"/>
    <property type="match status" value="1"/>
</dbReference>
<feature type="region of interest" description="Disordered" evidence="12">
    <location>
        <begin position="744"/>
        <end position="825"/>
    </location>
</feature>
<comment type="function">
    <text evidence="11">RNA helicase.</text>
</comment>
<dbReference type="SMART" id="SM00175">
    <property type="entry name" value="RAB"/>
    <property type="match status" value="1"/>
</dbReference>
<dbReference type="InterPro" id="IPR000629">
    <property type="entry name" value="RNA-helicase_DEAD-box_CS"/>
</dbReference>
<keyword evidence="5 11" id="KW-0067">ATP-binding</keyword>
<comment type="similarity">
    <text evidence="11">Belongs to the DEAD box helicase family.</text>
</comment>
<evidence type="ECO:0000256" key="3">
    <source>
        <dbReference type="ARBA" id="ARBA00022801"/>
    </source>
</evidence>
<dbReference type="Pfam" id="PF00271">
    <property type="entry name" value="Helicase_C"/>
    <property type="match status" value="1"/>
</dbReference>
<dbReference type="FunFam" id="3.40.50.300:FF:000222">
    <property type="entry name" value="RAB32, member RAS oncogene family"/>
    <property type="match status" value="1"/>
</dbReference>
<feature type="compositionally biased region" description="Basic and acidic residues" evidence="12">
    <location>
        <begin position="215"/>
        <end position="228"/>
    </location>
</feature>
<dbReference type="PRINTS" id="PR00449">
    <property type="entry name" value="RASTRNSFRMNG"/>
</dbReference>
<feature type="compositionally biased region" description="Basic and acidic residues" evidence="12">
    <location>
        <begin position="744"/>
        <end position="755"/>
    </location>
</feature>